<dbReference type="Proteomes" id="UP001064087">
    <property type="component" value="Chromosome"/>
</dbReference>
<keyword evidence="1" id="KW-0472">Membrane</keyword>
<protein>
    <submittedName>
        <fullName evidence="2">Uncharacterized protein</fullName>
    </submittedName>
</protein>
<evidence type="ECO:0000256" key="1">
    <source>
        <dbReference type="SAM" id="Phobius"/>
    </source>
</evidence>
<name>A0ABY6DAE7_9RHOB</name>
<evidence type="ECO:0000313" key="3">
    <source>
        <dbReference type="Proteomes" id="UP001064087"/>
    </source>
</evidence>
<organism evidence="2 3">
    <name type="scientific">Roseovarius pelagicus</name>
    <dbReference type="NCBI Taxonomy" id="2980108"/>
    <lineage>
        <taxon>Bacteria</taxon>
        <taxon>Pseudomonadati</taxon>
        <taxon>Pseudomonadota</taxon>
        <taxon>Alphaproteobacteria</taxon>
        <taxon>Rhodobacterales</taxon>
        <taxon>Roseobacteraceae</taxon>
        <taxon>Roseovarius</taxon>
    </lineage>
</organism>
<reference evidence="2" key="1">
    <citation type="submission" date="2022-10" db="EMBL/GenBank/DDBJ databases">
        <title>Roseovarius pelagicus sp. nov., isolated from Arctic seawater.</title>
        <authorList>
            <person name="Hong Y.W."/>
            <person name="Hwang C.Y."/>
        </authorList>
    </citation>
    <scope>NUCLEOTIDE SEQUENCE</scope>
    <source>
        <strain evidence="2">HL-MP18</strain>
    </source>
</reference>
<evidence type="ECO:0000313" key="2">
    <source>
        <dbReference type="EMBL" id="UXX83117.1"/>
    </source>
</evidence>
<proteinExistence type="predicted"/>
<keyword evidence="1" id="KW-1133">Transmembrane helix</keyword>
<dbReference type="RefSeq" id="WP_165192970.1">
    <property type="nucleotide sequence ID" value="NZ_CP106738.1"/>
</dbReference>
<keyword evidence="3" id="KW-1185">Reference proteome</keyword>
<dbReference type="EMBL" id="CP106738">
    <property type="protein sequence ID" value="UXX83117.1"/>
    <property type="molecule type" value="Genomic_DNA"/>
</dbReference>
<accession>A0ABY6DAE7</accession>
<sequence length="65" mass="6501">MSEQSETTRNSGNGFLAFVVGGLVVAVGVMAWLLYGGGEANDDVNISIEGAAPAAEAVEDAVTGD</sequence>
<gene>
    <name evidence="2" type="ORF">N7U68_18895</name>
</gene>
<keyword evidence="1" id="KW-0812">Transmembrane</keyword>
<feature type="transmembrane region" description="Helical" evidence="1">
    <location>
        <begin position="12"/>
        <end position="35"/>
    </location>
</feature>